<dbReference type="SMART" id="SM00471">
    <property type="entry name" value="HDc"/>
    <property type="match status" value="1"/>
</dbReference>
<dbReference type="InterPro" id="IPR006675">
    <property type="entry name" value="HDIG_dom"/>
</dbReference>
<evidence type="ECO:0000313" key="8">
    <source>
        <dbReference type="EMBL" id="AFS78981.1"/>
    </source>
</evidence>
<dbReference type="EMBL" id="CP003326">
    <property type="protein sequence ID" value="AFS78981.1"/>
    <property type="molecule type" value="Genomic_DNA"/>
</dbReference>
<evidence type="ECO:0000313" key="9">
    <source>
        <dbReference type="Proteomes" id="UP000006094"/>
    </source>
</evidence>
<dbReference type="PROSITE" id="PS51831">
    <property type="entry name" value="HD"/>
    <property type="match status" value="1"/>
</dbReference>
<evidence type="ECO:0000256" key="2">
    <source>
        <dbReference type="ARBA" id="ARBA00022723"/>
    </source>
</evidence>
<dbReference type="NCBIfam" id="TIGR00277">
    <property type="entry name" value="HDIG"/>
    <property type="match status" value="1"/>
</dbReference>
<keyword evidence="5" id="KW-0408">Iron</keyword>
<evidence type="ECO:0000256" key="6">
    <source>
        <dbReference type="ARBA" id="ARBA00049417"/>
    </source>
</evidence>
<dbReference type="STRING" id="1128398.Curi_c19770"/>
<feature type="domain" description="HD" evidence="7">
    <location>
        <begin position="17"/>
        <end position="132"/>
    </location>
</feature>
<dbReference type="NCBIfam" id="TIGR00488">
    <property type="entry name" value="bis(5'-nucleosyl)-tetraphosphatase (symmetrical) YqeK"/>
    <property type="match status" value="1"/>
</dbReference>
<keyword evidence="9" id="KW-1185">Reference proteome</keyword>
<dbReference type="PATRIC" id="fig|1128398.3.peg.2038"/>
<dbReference type="GO" id="GO:0046872">
    <property type="term" value="F:metal ion binding"/>
    <property type="evidence" value="ECO:0007669"/>
    <property type="project" value="UniProtKB-KW"/>
</dbReference>
<comment type="catalytic activity">
    <reaction evidence="6">
        <text>P(1),P(4)-bis(5'-adenosyl) tetraphosphate + H2O = 2 ADP + 2 H(+)</text>
        <dbReference type="Rhea" id="RHEA:24252"/>
        <dbReference type="ChEBI" id="CHEBI:15377"/>
        <dbReference type="ChEBI" id="CHEBI:15378"/>
        <dbReference type="ChEBI" id="CHEBI:58141"/>
        <dbReference type="ChEBI" id="CHEBI:456216"/>
        <dbReference type="EC" id="3.6.1.41"/>
    </reaction>
</comment>
<dbReference type="Proteomes" id="UP000006094">
    <property type="component" value="Chromosome"/>
</dbReference>
<keyword evidence="3" id="KW-0547">Nucleotide-binding</keyword>
<dbReference type="eggNOG" id="COG1713">
    <property type="taxonomic scope" value="Bacteria"/>
</dbReference>
<evidence type="ECO:0000256" key="3">
    <source>
        <dbReference type="ARBA" id="ARBA00022741"/>
    </source>
</evidence>
<dbReference type="HOGENOM" id="CLU_089580_1_2_9"/>
<dbReference type="InterPro" id="IPR051094">
    <property type="entry name" value="Diverse_Catalytic_Enzymes"/>
</dbReference>
<gene>
    <name evidence="8" type="ordered locus">Curi_c19770</name>
</gene>
<dbReference type="PANTHER" id="PTHR35795">
    <property type="entry name" value="SLR1885 PROTEIN"/>
    <property type="match status" value="1"/>
</dbReference>
<reference evidence="8 9" key="1">
    <citation type="journal article" date="2012" name="PLoS ONE">
        <title>The purine-utilizing bacterium Clostridium acidurici 9a: a genome-guided metabolic reconsideration.</title>
        <authorList>
            <person name="Hartwich K."/>
            <person name="Poehlein A."/>
            <person name="Daniel R."/>
        </authorList>
    </citation>
    <scope>NUCLEOTIDE SEQUENCE [LARGE SCALE GENOMIC DNA]</scope>
    <source>
        <strain evidence="9">ATCC 7906 / DSM 604 / BCRC 14475 / CIP 104303 / KCTC 5404 / NCIMB 10678 / 9a</strain>
    </source>
</reference>
<accession>K0B2Y3</accession>
<dbReference type="CDD" id="cd00077">
    <property type="entry name" value="HDc"/>
    <property type="match status" value="1"/>
</dbReference>
<dbReference type="SUPFAM" id="SSF109604">
    <property type="entry name" value="HD-domain/PDEase-like"/>
    <property type="match status" value="1"/>
</dbReference>
<evidence type="ECO:0000256" key="4">
    <source>
        <dbReference type="ARBA" id="ARBA00022801"/>
    </source>
</evidence>
<dbReference type="EC" id="3.6.1.41" evidence="1"/>
<name>K0B2Y3_GOTA9</name>
<organism evidence="8 9">
    <name type="scientific">Gottschalkia acidurici (strain ATCC 7906 / DSM 604 / BCRC 14475 / CIP 104303 / KCTC 5404 / NCIMB 10678 / 9a)</name>
    <name type="common">Clostridium acidurici</name>
    <dbReference type="NCBI Taxonomy" id="1128398"/>
    <lineage>
        <taxon>Bacteria</taxon>
        <taxon>Bacillati</taxon>
        <taxon>Bacillota</taxon>
        <taxon>Tissierellia</taxon>
        <taxon>Tissierellales</taxon>
        <taxon>Gottschalkiaceae</taxon>
        <taxon>Gottschalkia</taxon>
    </lineage>
</organism>
<dbReference type="InterPro" id="IPR006674">
    <property type="entry name" value="HD_domain"/>
</dbReference>
<dbReference type="KEGG" id="cad:Curi_c19770"/>
<dbReference type="AlphaFoldDB" id="K0B2Y3"/>
<dbReference type="GO" id="GO:0008803">
    <property type="term" value="F:bis(5'-nucleosyl)-tetraphosphatase (symmetrical) activity"/>
    <property type="evidence" value="ECO:0007669"/>
    <property type="project" value="UniProtKB-EC"/>
</dbReference>
<evidence type="ECO:0000256" key="5">
    <source>
        <dbReference type="ARBA" id="ARBA00023004"/>
    </source>
</evidence>
<dbReference type="GO" id="GO:0000166">
    <property type="term" value="F:nucleotide binding"/>
    <property type="evidence" value="ECO:0007669"/>
    <property type="project" value="UniProtKB-KW"/>
</dbReference>
<evidence type="ECO:0000259" key="7">
    <source>
        <dbReference type="PROSITE" id="PS51831"/>
    </source>
</evidence>
<dbReference type="PANTHER" id="PTHR35795:SF1">
    <property type="entry name" value="BIS(5'-NUCLEOSYL)-TETRAPHOSPHATASE, SYMMETRICAL"/>
    <property type="match status" value="1"/>
</dbReference>
<keyword evidence="4" id="KW-0378">Hydrolase</keyword>
<sequence length="187" mass="21623">MIEKIKEDLLNSIGTKRYEHSLRVMDEANKLAEMYGVDQAKASIAGLLHDCGRLKEKSYLLKKAQDFGIILEDVYAKSDNLLHAYLGAEIAKQEYNIDDIDILNSIRYHTTGRENMSKLEKIIYMADYIEPGRDFDGIDKIRELCYKDLDKSLIRSIDNTIVYIIKRGLIIHEDTIKARNFLLFSLE</sequence>
<dbReference type="InterPro" id="IPR003607">
    <property type="entry name" value="HD/PDEase_dom"/>
</dbReference>
<dbReference type="InterPro" id="IPR005249">
    <property type="entry name" value="YqeK"/>
</dbReference>
<proteinExistence type="predicted"/>
<dbReference type="Gene3D" id="1.10.3210.10">
    <property type="entry name" value="Hypothetical protein af1432"/>
    <property type="match status" value="1"/>
</dbReference>
<dbReference type="Pfam" id="PF01966">
    <property type="entry name" value="HD"/>
    <property type="match status" value="1"/>
</dbReference>
<dbReference type="OrthoDB" id="5295945at2"/>
<evidence type="ECO:0000256" key="1">
    <source>
        <dbReference type="ARBA" id="ARBA00012506"/>
    </source>
</evidence>
<keyword evidence="2" id="KW-0479">Metal-binding</keyword>
<protein>
    <recommendedName>
        <fullName evidence="1">bis(5'-nucleosyl)-tetraphosphatase (symmetrical)</fullName>
        <ecNumber evidence="1">3.6.1.41</ecNumber>
    </recommendedName>
</protein>
<dbReference type="RefSeq" id="WP_014968117.1">
    <property type="nucleotide sequence ID" value="NC_018664.1"/>
</dbReference>